<name>I8TCD3_9GAMM</name>
<evidence type="ECO:0000256" key="1">
    <source>
        <dbReference type="SAM" id="Coils"/>
    </source>
</evidence>
<dbReference type="Pfam" id="PF01551">
    <property type="entry name" value="Peptidase_M23"/>
    <property type="match status" value="1"/>
</dbReference>
<feature type="domain" description="M23ase beta-sheet core" evidence="3">
    <location>
        <begin position="305"/>
        <end position="397"/>
    </location>
</feature>
<accession>I8TCD3</accession>
<dbReference type="AlphaFoldDB" id="I8TCD3"/>
<comment type="caution">
    <text evidence="4">The sequence shown here is derived from an EMBL/GenBank/DDBJ whole genome shotgun (WGS) entry which is preliminary data.</text>
</comment>
<evidence type="ECO:0000256" key="2">
    <source>
        <dbReference type="SAM" id="SignalP"/>
    </source>
</evidence>
<proteinExistence type="predicted"/>
<evidence type="ECO:0000313" key="4">
    <source>
        <dbReference type="EMBL" id="EIT71580.1"/>
    </source>
</evidence>
<feature type="coiled-coil region" evidence="1">
    <location>
        <begin position="46"/>
        <end position="115"/>
    </location>
</feature>
<protein>
    <recommendedName>
        <fullName evidence="3">M23ase beta-sheet core domain-containing protein</fullName>
    </recommendedName>
</protein>
<keyword evidence="1" id="KW-0175">Coiled coil</keyword>
<dbReference type="InterPro" id="IPR050570">
    <property type="entry name" value="Cell_wall_metabolism_enzyme"/>
</dbReference>
<dbReference type="Proteomes" id="UP000003704">
    <property type="component" value="Unassembled WGS sequence"/>
</dbReference>
<sequence>MSSKPLDQKASLAGPRTRRVCTALLLAGFWLAAPVSTAAPQGDKSIKQSEEDLQRVKGRIEAINRKIQRDRGEKDELTKGLEAAERKLSDSQAQLRRVRQEIDAQNARILDTQTRQSEARYRLGEQKESLSRQLRAAFVMGSRSRTQLWLSQEEVSRTGRVLTDYDYLSKARARQIEAVRSEVEQIAALQTQLIDERSRLEALELEQAQALETLQSSRKQRQASIAAIEERISSSQGELKQAQADEEALNKLLKSLRDALSDIPIDLEASGKPFAQQKGKLPPPVKGPILADYGSAKSDARLTWSGRWIGAREGTPVRAIARGRVAYTGWLQRYGQILILEHDGGFFTLYGHCASVSPGAGEWVEAGQAIGTAGNSGGHDKSGVYLEIRKGATALNPRDWLAK</sequence>
<dbReference type="PANTHER" id="PTHR21666:SF270">
    <property type="entry name" value="MUREIN HYDROLASE ACTIVATOR ENVC"/>
    <property type="match status" value="1"/>
</dbReference>
<dbReference type="Gene3D" id="6.10.250.3150">
    <property type="match status" value="1"/>
</dbReference>
<evidence type="ECO:0000259" key="3">
    <source>
        <dbReference type="Pfam" id="PF01551"/>
    </source>
</evidence>
<dbReference type="STRING" id="1172194.WQQ_17170"/>
<organism evidence="4 5">
    <name type="scientific">Hydrocarboniphaga effusa AP103</name>
    <dbReference type="NCBI Taxonomy" id="1172194"/>
    <lineage>
        <taxon>Bacteria</taxon>
        <taxon>Pseudomonadati</taxon>
        <taxon>Pseudomonadota</taxon>
        <taxon>Gammaproteobacteria</taxon>
        <taxon>Nevskiales</taxon>
        <taxon>Nevskiaceae</taxon>
        <taxon>Hydrocarboniphaga</taxon>
    </lineage>
</organism>
<dbReference type="PANTHER" id="PTHR21666">
    <property type="entry name" value="PEPTIDASE-RELATED"/>
    <property type="match status" value="1"/>
</dbReference>
<dbReference type="InterPro" id="IPR016047">
    <property type="entry name" value="M23ase_b-sheet_dom"/>
</dbReference>
<reference evidence="4 5" key="1">
    <citation type="journal article" date="2012" name="J. Bacteriol.">
        <title>Genome Sequence of n-Alkane-Degrading Hydrocarboniphaga effusa Strain AP103T (ATCC BAA-332T).</title>
        <authorList>
            <person name="Chang H.K."/>
            <person name="Zylstra G.J."/>
            <person name="Chae J.C."/>
        </authorList>
    </citation>
    <scope>NUCLEOTIDE SEQUENCE [LARGE SCALE GENOMIC DNA]</scope>
    <source>
        <strain evidence="4 5">AP103</strain>
    </source>
</reference>
<dbReference type="InterPro" id="IPR011055">
    <property type="entry name" value="Dup_hybrid_motif"/>
</dbReference>
<dbReference type="OrthoDB" id="9784703at2"/>
<feature type="chain" id="PRO_5003714264" description="M23ase beta-sheet core domain-containing protein" evidence="2">
    <location>
        <begin position="39"/>
        <end position="403"/>
    </location>
</feature>
<feature type="signal peptide" evidence="2">
    <location>
        <begin position="1"/>
        <end position="38"/>
    </location>
</feature>
<feature type="coiled-coil region" evidence="1">
    <location>
        <begin position="186"/>
        <end position="259"/>
    </location>
</feature>
<dbReference type="EMBL" id="AKGD01000001">
    <property type="protein sequence ID" value="EIT71580.1"/>
    <property type="molecule type" value="Genomic_DNA"/>
</dbReference>
<evidence type="ECO:0000313" key="5">
    <source>
        <dbReference type="Proteomes" id="UP000003704"/>
    </source>
</evidence>
<dbReference type="SUPFAM" id="SSF51261">
    <property type="entry name" value="Duplicated hybrid motif"/>
    <property type="match status" value="1"/>
</dbReference>
<gene>
    <name evidence="4" type="ORF">WQQ_17170</name>
</gene>
<dbReference type="GO" id="GO:0004222">
    <property type="term" value="F:metalloendopeptidase activity"/>
    <property type="evidence" value="ECO:0007669"/>
    <property type="project" value="TreeGrafter"/>
</dbReference>
<dbReference type="RefSeq" id="WP_007184666.1">
    <property type="nucleotide sequence ID" value="NZ_AKGD01000001.1"/>
</dbReference>
<keyword evidence="5" id="KW-1185">Reference proteome</keyword>
<dbReference type="Gene3D" id="2.70.70.10">
    <property type="entry name" value="Glucose Permease (Domain IIA)"/>
    <property type="match status" value="1"/>
</dbReference>
<keyword evidence="2" id="KW-0732">Signal</keyword>
<dbReference type="CDD" id="cd12797">
    <property type="entry name" value="M23_peptidase"/>
    <property type="match status" value="1"/>
</dbReference>